<organism evidence="1">
    <name type="scientific">Ananas comosus var. bracteatus</name>
    <name type="common">red pineapple</name>
    <dbReference type="NCBI Taxonomy" id="296719"/>
    <lineage>
        <taxon>Eukaryota</taxon>
        <taxon>Viridiplantae</taxon>
        <taxon>Streptophyta</taxon>
        <taxon>Embryophyta</taxon>
        <taxon>Tracheophyta</taxon>
        <taxon>Spermatophyta</taxon>
        <taxon>Magnoliopsida</taxon>
        <taxon>Liliopsida</taxon>
        <taxon>Poales</taxon>
        <taxon>Bromeliaceae</taxon>
        <taxon>Bromelioideae</taxon>
        <taxon>Ananas</taxon>
    </lineage>
</organism>
<dbReference type="EMBL" id="LR862137">
    <property type="protein sequence ID" value="CAD1843960.1"/>
    <property type="molecule type" value="Genomic_DNA"/>
</dbReference>
<evidence type="ECO:0000313" key="1">
    <source>
        <dbReference type="EMBL" id="CAD1843960.1"/>
    </source>
</evidence>
<protein>
    <submittedName>
        <fullName evidence="1">Uncharacterized protein</fullName>
    </submittedName>
</protein>
<proteinExistence type="predicted"/>
<sequence>MWTVEYTCLPSCSFAHTCEGRSLQVGIPELAYATVTRPCGIDCRSGLPWGVYTTTGPLGTAQAGLPWVVPSPFISALQRDGTLRVTHWTFANCEVRVIGRVLSFSRFSGGSLTVFRPMARVPRLVVQSLAPKPEKKGFG</sequence>
<gene>
    <name evidence="1" type="ORF">CB5_LOCUS27171</name>
</gene>
<reference evidence="1" key="1">
    <citation type="submission" date="2020-07" db="EMBL/GenBank/DDBJ databases">
        <authorList>
            <person name="Lin J."/>
        </authorList>
    </citation>
    <scope>NUCLEOTIDE SEQUENCE</scope>
</reference>
<accession>A0A6V7QLB2</accession>
<name>A0A6V7QLB2_ANACO</name>
<dbReference type="AlphaFoldDB" id="A0A6V7QLB2"/>